<evidence type="ECO:0000313" key="1">
    <source>
        <dbReference type="EMBL" id="TNN76274.1"/>
    </source>
</evidence>
<reference evidence="1 2" key="1">
    <citation type="submission" date="2019-03" db="EMBL/GenBank/DDBJ databases">
        <title>First draft genome of Liparis tanakae, snailfish: a comprehensive survey of snailfish specific genes.</title>
        <authorList>
            <person name="Kim W."/>
            <person name="Song I."/>
            <person name="Jeong J.-H."/>
            <person name="Kim D."/>
            <person name="Kim S."/>
            <person name="Ryu S."/>
            <person name="Song J.Y."/>
            <person name="Lee S.K."/>
        </authorList>
    </citation>
    <scope>NUCLEOTIDE SEQUENCE [LARGE SCALE GENOMIC DNA]</scope>
    <source>
        <tissue evidence="1">Muscle</tissue>
    </source>
</reference>
<name>A0A4Z2IFS9_9TELE</name>
<dbReference type="Proteomes" id="UP000314294">
    <property type="component" value="Unassembled WGS sequence"/>
</dbReference>
<accession>A0A4Z2IFS9</accession>
<sequence length="61" mass="6671">MVMTRTGPTKAKMNTQIFITVSQYHSAMIITGTPTAEERIQMQTLMSLALAGVRKSRALTG</sequence>
<organism evidence="1 2">
    <name type="scientific">Liparis tanakae</name>
    <name type="common">Tanaka's snailfish</name>
    <dbReference type="NCBI Taxonomy" id="230148"/>
    <lineage>
        <taxon>Eukaryota</taxon>
        <taxon>Metazoa</taxon>
        <taxon>Chordata</taxon>
        <taxon>Craniata</taxon>
        <taxon>Vertebrata</taxon>
        <taxon>Euteleostomi</taxon>
        <taxon>Actinopterygii</taxon>
        <taxon>Neopterygii</taxon>
        <taxon>Teleostei</taxon>
        <taxon>Neoteleostei</taxon>
        <taxon>Acanthomorphata</taxon>
        <taxon>Eupercaria</taxon>
        <taxon>Perciformes</taxon>
        <taxon>Cottioidei</taxon>
        <taxon>Cottales</taxon>
        <taxon>Liparidae</taxon>
        <taxon>Liparis</taxon>
    </lineage>
</organism>
<dbReference type="AlphaFoldDB" id="A0A4Z2IFS9"/>
<gene>
    <name evidence="1" type="ORF">EYF80_013562</name>
</gene>
<protein>
    <submittedName>
        <fullName evidence="1">Uncharacterized protein</fullName>
    </submittedName>
</protein>
<comment type="caution">
    <text evidence="1">The sequence shown here is derived from an EMBL/GenBank/DDBJ whole genome shotgun (WGS) entry which is preliminary data.</text>
</comment>
<dbReference type="EMBL" id="SRLO01000095">
    <property type="protein sequence ID" value="TNN76274.1"/>
    <property type="molecule type" value="Genomic_DNA"/>
</dbReference>
<proteinExistence type="predicted"/>
<keyword evidence="2" id="KW-1185">Reference proteome</keyword>
<evidence type="ECO:0000313" key="2">
    <source>
        <dbReference type="Proteomes" id="UP000314294"/>
    </source>
</evidence>